<evidence type="ECO:0000313" key="3">
    <source>
        <dbReference type="EMBL" id="KAK0544697.1"/>
    </source>
</evidence>
<dbReference type="EMBL" id="JAPDMZ010000268">
    <property type="protein sequence ID" value="KAK0544697.1"/>
    <property type="molecule type" value="Genomic_DNA"/>
</dbReference>
<dbReference type="Proteomes" id="UP001176517">
    <property type="component" value="Unassembled WGS sequence"/>
</dbReference>
<keyword evidence="2" id="KW-0732">Signal</keyword>
<dbReference type="AlphaFoldDB" id="A0AAN6GPJ9"/>
<evidence type="ECO:0000313" key="4">
    <source>
        <dbReference type="Proteomes" id="UP001176517"/>
    </source>
</evidence>
<feature type="region of interest" description="Disordered" evidence="1">
    <location>
        <begin position="73"/>
        <end position="92"/>
    </location>
</feature>
<accession>A0AAN6GPJ9</accession>
<protein>
    <submittedName>
        <fullName evidence="3">Uncharacterized protein</fullName>
    </submittedName>
</protein>
<keyword evidence="4" id="KW-1185">Reference proteome</keyword>
<evidence type="ECO:0000256" key="2">
    <source>
        <dbReference type="SAM" id="SignalP"/>
    </source>
</evidence>
<name>A0AAN6GPJ9_9BASI</name>
<proteinExistence type="predicted"/>
<gene>
    <name evidence="3" type="ORF">OC846_005970</name>
</gene>
<feature type="signal peptide" evidence="2">
    <location>
        <begin position="1"/>
        <end position="18"/>
    </location>
</feature>
<sequence length="92" mass="9464">MQPKALLAVLALTSVVTAIPIAQPGNVSTISVRQETNTVELHARGKWGWLLGGGAIGVLLTKIFGDSISLPTGPVPGSAQVPTAPVEEPHPH</sequence>
<feature type="chain" id="PRO_5043030737" evidence="2">
    <location>
        <begin position="19"/>
        <end position="92"/>
    </location>
</feature>
<organism evidence="3 4">
    <name type="scientific">Tilletia horrida</name>
    <dbReference type="NCBI Taxonomy" id="155126"/>
    <lineage>
        <taxon>Eukaryota</taxon>
        <taxon>Fungi</taxon>
        <taxon>Dikarya</taxon>
        <taxon>Basidiomycota</taxon>
        <taxon>Ustilaginomycotina</taxon>
        <taxon>Exobasidiomycetes</taxon>
        <taxon>Tilletiales</taxon>
        <taxon>Tilletiaceae</taxon>
        <taxon>Tilletia</taxon>
    </lineage>
</organism>
<comment type="caution">
    <text evidence="3">The sequence shown here is derived from an EMBL/GenBank/DDBJ whole genome shotgun (WGS) entry which is preliminary data.</text>
</comment>
<reference evidence="3" key="1">
    <citation type="journal article" date="2023" name="PhytoFront">
        <title>Draft Genome Resources of Seven Strains of Tilletia horrida, Causal Agent of Kernel Smut of Rice.</title>
        <authorList>
            <person name="Khanal S."/>
            <person name="Antony Babu S."/>
            <person name="Zhou X.G."/>
        </authorList>
    </citation>
    <scope>NUCLEOTIDE SEQUENCE</scope>
    <source>
        <strain evidence="3">TX6</strain>
    </source>
</reference>
<evidence type="ECO:0000256" key="1">
    <source>
        <dbReference type="SAM" id="MobiDB-lite"/>
    </source>
</evidence>